<evidence type="ECO:0000256" key="1">
    <source>
        <dbReference type="ARBA" id="ARBA00006135"/>
    </source>
</evidence>
<dbReference type="InterPro" id="IPR033645">
    <property type="entry name" value="VirB9/CagX/TrbG_C"/>
</dbReference>
<dbReference type="NCBIfam" id="TIGR02775">
    <property type="entry name" value="TrbG_Ti"/>
    <property type="match status" value="1"/>
</dbReference>
<dbReference type="CDD" id="cd06911">
    <property type="entry name" value="VirB9_CagX_TrbG"/>
    <property type="match status" value="1"/>
</dbReference>
<dbReference type="EMBL" id="CP020374">
    <property type="protein sequence ID" value="AZQ13326.1"/>
    <property type="molecule type" value="Genomic_DNA"/>
</dbReference>
<gene>
    <name evidence="4" type="ORF">STH12_04300</name>
</gene>
<comment type="similarity">
    <text evidence="1">Belongs to the TrbG/VirB9 family.</text>
</comment>
<evidence type="ECO:0000256" key="3">
    <source>
        <dbReference type="SAM" id="SignalP"/>
    </source>
</evidence>
<dbReference type="InterPro" id="IPR038161">
    <property type="entry name" value="VirB9/CagX/TrbG_C_sf"/>
</dbReference>
<geneLocation type="plasmid" evidence="5">
    <name>psth1</name>
</geneLocation>
<accession>A0ABM7DXK7</accession>
<feature type="chain" id="PRO_5045278742" evidence="3">
    <location>
        <begin position="18"/>
        <end position="284"/>
    </location>
</feature>
<keyword evidence="5" id="KW-1185">Reference proteome</keyword>
<dbReference type="RefSeq" id="WP_126169664.1">
    <property type="nucleotide sequence ID" value="NZ_CP020374.1"/>
</dbReference>
<organism evidence="4 5">
    <name type="scientific">Shewanella khirikhana</name>
    <dbReference type="NCBI Taxonomy" id="1965282"/>
    <lineage>
        <taxon>Bacteria</taxon>
        <taxon>Pseudomonadati</taxon>
        <taxon>Pseudomonadota</taxon>
        <taxon>Gammaproteobacteria</taxon>
        <taxon>Alteromonadales</taxon>
        <taxon>Shewanellaceae</taxon>
        <taxon>Shewanella</taxon>
    </lineage>
</organism>
<keyword evidence="4" id="KW-0614">Plasmid</keyword>
<feature type="signal peptide" evidence="3">
    <location>
        <begin position="1"/>
        <end position="17"/>
    </location>
</feature>
<dbReference type="Gene3D" id="2.60.40.2500">
    <property type="match status" value="1"/>
</dbReference>
<name>A0ABM7DXK7_9GAMM</name>
<evidence type="ECO:0000313" key="4">
    <source>
        <dbReference type="EMBL" id="AZQ13326.1"/>
    </source>
</evidence>
<protein>
    <submittedName>
        <fullName evidence="4">Conjugal transfer protein</fullName>
    </submittedName>
</protein>
<dbReference type="InterPro" id="IPR010258">
    <property type="entry name" value="Conjugal_tfr_TrbG/VirB9/CagX"/>
</dbReference>
<dbReference type="Pfam" id="PF03524">
    <property type="entry name" value="CagX"/>
    <property type="match status" value="1"/>
</dbReference>
<reference evidence="4 5" key="1">
    <citation type="submission" date="2017-03" db="EMBL/GenBank/DDBJ databases">
        <title>Full genome sequence of a non-lethal Shewanella isolate that potentiates virulence of Vibio parahaemolyticus causing acute hepatopancreatic necrosis disease (AHPND) in shrimp.</title>
        <authorList>
            <person name="Prachumwat A."/>
            <person name="Sritunyalucksana K."/>
        </authorList>
    </citation>
    <scope>NUCLEOTIDE SEQUENCE [LARGE SCALE GENOMIC DNA]</scope>
    <source>
        <strain evidence="4 5">TH2012</strain>
        <plasmid evidence="5">psth1</plasmid>
    </source>
</reference>
<dbReference type="InterPro" id="IPR014142">
    <property type="entry name" value="TrbG_Ti"/>
</dbReference>
<sequence length="284" mass="31708">MKSVLFLLAISTPFAAAASLPALSAKENSAITLSKQWIDKPTTPITDGSGRVTYYFGDSLPSLVCAPIKTCVIELEEGEIIAQGGLQLGDSVRWKVSMAVSGAGTTKRTNLIVKPTDIALETTMTVVTDRRLYQIKLVSDPVRWMPYLSFSYPEQRQLEWETYQAAMAHHVQQNTLSDGAYIPELDFDYKVSGKTHFKPLRVYNDGVKTYIEMPSKVEQGNLPVILVVNGSQKELVNYRYQNGYTQNDGRKINGRFIVDQVSKELILTLGVGSEQESILVRHRR</sequence>
<proteinExistence type="inferred from homology"/>
<dbReference type="Proteomes" id="UP000278437">
    <property type="component" value="Plasmid pSTH1"/>
</dbReference>
<evidence type="ECO:0000313" key="5">
    <source>
        <dbReference type="Proteomes" id="UP000278437"/>
    </source>
</evidence>
<keyword evidence="2 3" id="KW-0732">Signal</keyword>
<evidence type="ECO:0000256" key="2">
    <source>
        <dbReference type="ARBA" id="ARBA00022729"/>
    </source>
</evidence>